<reference evidence="2 3" key="1">
    <citation type="submission" date="2023-08" db="EMBL/GenBank/DDBJ databases">
        <title>Oxalobacteraceae gen .nov., isolated from river sludge outside the plant.</title>
        <authorList>
            <person name="Zhao S.Y."/>
        </authorList>
    </citation>
    <scope>NUCLEOTIDE SEQUENCE [LARGE SCALE GENOMIC DNA]</scope>
    <source>
        <strain evidence="2 3">R-40</strain>
    </source>
</reference>
<organism evidence="2 3">
    <name type="scientific">Keguizhuia sedimenti</name>
    <dbReference type="NCBI Taxonomy" id="3064264"/>
    <lineage>
        <taxon>Bacteria</taxon>
        <taxon>Pseudomonadati</taxon>
        <taxon>Pseudomonadota</taxon>
        <taxon>Betaproteobacteria</taxon>
        <taxon>Burkholderiales</taxon>
        <taxon>Oxalobacteraceae</taxon>
        <taxon>Keguizhuia</taxon>
    </lineage>
</organism>
<name>A0ABU1BQV1_9BURK</name>
<keyword evidence="3" id="KW-1185">Reference proteome</keyword>
<dbReference type="Proteomes" id="UP001225596">
    <property type="component" value="Unassembled WGS sequence"/>
</dbReference>
<proteinExistence type="predicted"/>
<sequence length="259" mass="28257">MKRIGGLVLKSLLFLAIAHLHFANAEVQMVTQPMAQVDKNADGRAHNIKDAPQDFVVCTGWHALCSASPDCKMSGDKAYCDCMRVNETHIVATSEIQDAAVKRLTQANCTNGQACDVDQAPVCKAIKNGQYKVDHIKYDWVSTYSYRGWCDILKGGFKACDPQAPGYTGDSYWAICDAAPCTENPNPSNPDKPLSCQCRVDNTPFAGIGSCTGVNGGIMSSMPLWAWDFQRNTYPFPMPGYEYVQGACAPLKSDPLPKN</sequence>
<protein>
    <recommendedName>
        <fullName evidence="4">Secreted protein</fullName>
    </recommendedName>
</protein>
<evidence type="ECO:0000313" key="3">
    <source>
        <dbReference type="Proteomes" id="UP001225596"/>
    </source>
</evidence>
<feature type="chain" id="PRO_5045370846" description="Secreted protein" evidence="1">
    <location>
        <begin position="26"/>
        <end position="259"/>
    </location>
</feature>
<keyword evidence="1" id="KW-0732">Signal</keyword>
<evidence type="ECO:0000256" key="1">
    <source>
        <dbReference type="SAM" id="SignalP"/>
    </source>
</evidence>
<evidence type="ECO:0000313" key="2">
    <source>
        <dbReference type="EMBL" id="MDQ9171386.1"/>
    </source>
</evidence>
<dbReference type="EMBL" id="JAUYVH010000009">
    <property type="protein sequence ID" value="MDQ9171386.1"/>
    <property type="molecule type" value="Genomic_DNA"/>
</dbReference>
<comment type="caution">
    <text evidence="2">The sequence shown here is derived from an EMBL/GenBank/DDBJ whole genome shotgun (WGS) entry which is preliminary data.</text>
</comment>
<evidence type="ECO:0008006" key="4">
    <source>
        <dbReference type="Google" id="ProtNLM"/>
    </source>
</evidence>
<feature type="signal peptide" evidence="1">
    <location>
        <begin position="1"/>
        <end position="25"/>
    </location>
</feature>
<gene>
    <name evidence="2" type="ORF">Q8A64_13310</name>
</gene>
<accession>A0ABU1BQV1</accession>
<dbReference type="RefSeq" id="WP_338437325.1">
    <property type="nucleotide sequence ID" value="NZ_JAUYVH010000009.1"/>
</dbReference>